<dbReference type="Pfam" id="PF02557">
    <property type="entry name" value="VanY"/>
    <property type="match status" value="1"/>
</dbReference>
<name>H3NI40_9LACT</name>
<protein>
    <recommendedName>
        <fullName evidence="1">D-alanyl-D-alanine carboxypeptidase-like core domain-containing protein</fullName>
    </recommendedName>
</protein>
<dbReference type="InterPro" id="IPR003709">
    <property type="entry name" value="VanY-like_core_dom"/>
</dbReference>
<dbReference type="CDD" id="cd14852">
    <property type="entry name" value="LD-carboxypeptidase"/>
    <property type="match status" value="1"/>
</dbReference>
<dbReference type="Gene3D" id="3.30.1380.10">
    <property type="match status" value="1"/>
</dbReference>
<dbReference type="STRING" id="883113.HMPREF9708_00468"/>
<dbReference type="InterPro" id="IPR009045">
    <property type="entry name" value="Zn_M74/Hedgehog-like"/>
</dbReference>
<dbReference type="AlphaFoldDB" id="H3NI40"/>
<reference evidence="2 3" key="1">
    <citation type="submission" date="2012-01" db="EMBL/GenBank/DDBJ databases">
        <title>The Genome Sequence of Facklamia languida CCUG 37842.</title>
        <authorList>
            <consortium name="The Broad Institute Genome Sequencing Platform"/>
            <person name="Earl A."/>
            <person name="Ward D."/>
            <person name="Feldgarden M."/>
            <person name="Gevers D."/>
            <person name="Huys G."/>
            <person name="Young S.K."/>
            <person name="Zeng Q."/>
            <person name="Gargeya S."/>
            <person name="Fitzgerald M."/>
            <person name="Haas B."/>
            <person name="Abouelleil A."/>
            <person name="Alvarado L."/>
            <person name="Arachchi H.M."/>
            <person name="Berlin A."/>
            <person name="Chapman S.B."/>
            <person name="Gearin G."/>
            <person name="Goldberg J."/>
            <person name="Griggs A."/>
            <person name="Gujja S."/>
            <person name="Hansen M."/>
            <person name="Heiman D."/>
            <person name="Howarth C."/>
            <person name="Larimer J."/>
            <person name="Lui A."/>
            <person name="MacDonald P.J.P."/>
            <person name="McCowen C."/>
            <person name="Montmayeur A."/>
            <person name="Murphy C."/>
            <person name="Neiman D."/>
            <person name="Pearson M."/>
            <person name="Priest M."/>
            <person name="Roberts A."/>
            <person name="Saif S."/>
            <person name="Shea T."/>
            <person name="Sisk P."/>
            <person name="Stolte C."/>
            <person name="Sykes S."/>
            <person name="Wortman J."/>
            <person name="Nusbaum C."/>
            <person name="Birren B."/>
        </authorList>
    </citation>
    <scope>NUCLEOTIDE SEQUENCE [LARGE SCALE GENOMIC DNA]</scope>
    <source>
        <strain evidence="2 3">CCUG 37842</strain>
    </source>
</reference>
<accession>H3NI40</accession>
<dbReference type="PANTHER" id="PTHR34385">
    <property type="entry name" value="D-ALANYL-D-ALANINE CARBOXYPEPTIDASE"/>
    <property type="match status" value="1"/>
</dbReference>
<evidence type="ECO:0000313" key="3">
    <source>
        <dbReference type="Proteomes" id="UP000006190"/>
    </source>
</evidence>
<dbReference type="InterPro" id="IPR052179">
    <property type="entry name" value="DD-CPase-like"/>
</dbReference>
<gene>
    <name evidence="2" type="ORF">HMPREF9708_00468</name>
</gene>
<dbReference type="GO" id="GO:0008233">
    <property type="term" value="F:peptidase activity"/>
    <property type="evidence" value="ECO:0007669"/>
    <property type="project" value="InterPro"/>
</dbReference>
<evidence type="ECO:0000259" key="1">
    <source>
        <dbReference type="Pfam" id="PF02557"/>
    </source>
</evidence>
<dbReference type="PATRIC" id="fig|883113.3.peg.471"/>
<proteinExistence type="predicted"/>
<feature type="domain" description="D-alanyl-D-alanine carboxypeptidase-like core" evidence="1">
    <location>
        <begin position="98"/>
        <end position="234"/>
    </location>
</feature>
<dbReference type="Proteomes" id="UP000006190">
    <property type="component" value="Unassembled WGS sequence"/>
</dbReference>
<dbReference type="eggNOG" id="COG1876">
    <property type="taxonomic scope" value="Bacteria"/>
</dbReference>
<dbReference type="GO" id="GO:0006508">
    <property type="term" value="P:proteolysis"/>
    <property type="evidence" value="ECO:0007669"/>
    <property type="project" value="InterPro"/>
</dbReference>
<dbReference type="HOGENOM" id="CLU_054193_3_1_9"/>
<dbReference type="InterPro" id="IPR058193">
    <property type="entry name" value="VanY/YodJ_core_dom"/>
</dbReference>
<dbReference type="EMBL" id="AGEG01000003">
    <property type="protein sequence ID" value="EHR37839.1"/>
    <property type="molecule type" value="Genomic_DNA"/>
</dbReference>
<sequence length="276" mass="32140">MHTPTAKRMIILFLLFLCGGYLHSERILAHHVESFEKLQIDSISFSLSQNEREDLLSQLPADADLNDPSLVLVNESHPWNYDRVVDLVEIQPGFLADRHVKQAFADLWQAGKRAGHHLTVVSAHRTKEQQAANRQQRIKWYQSLGYSLPQSIDLTNSYYAQPESTEHLTGLALDLIGDDWLRNRNDLSQDYSSYESAKWLAENAHNFGFILRYPEGKKRETGYQFEPWHYRYVGRSNAAFIHKYQLTLEEYIDLLQERKVQIEQIDRQPIPTKVSD</sequence>
<evidence type="ECO:0000313" key="2">
    <source>
        <dbReference type="EMBL" id="EHR37839.1"/>
    </source>
</evidence>
<comment type="caution">
    <text evidence="2">The sequence shown here is derived from an EMBL/GenBank/DDBJ whole genome shotgun (WGS) entry which is preliminary data.</text>
</comment>
<keyword evidence="3" id="KW-1185">Reference proteome</keyword>
<dbReference type="SUPFAM" id="SSF55166">
    <property type="entry name" value="Hedgehog/DD-peptidase"/>
    <property type="match status" value="1"/>
</dbReference>
<organism evidence="2 3">
    <name type="scientific">Facklamia languida CCUG 37842</name>
    <dbReference type="NCBI Taxonomy" id="883113"/>
    <lineage>
        <taxon>Bacteria</taxon>
        <taxon>Bacillati</taxon>
        <taxon>Bacillota</taxon>
        <taxon>Bacilli</taxon>
        <taxon>Lactobacillales</taxon>
        <taxon>Aerococcaceae</taxon>
        <taxon>Facklamia</taxon>
    </lineage>
</organism>
<dbReference type="PANTHER" id="PTHR34385:SF1">
    <property type="entry name" value="PEPTIDOGLYCAN L-ALANYL-D-GLUTAMATE ENDOPEPTIDASE CWLK"/>
    <property type="match status" value="1"/>
</dbReference>